<evidence type="ECO:0000259" key="6">
    <source>
        <dbReference type="Pfam" id="PF14689"/>
    </source>
</evidence>
<dbReference type="Pfam" id="PF14501">
    <property type="entry name" value="HATPase_c_5"/>
    <property type="match status" value="1"/>
</dbReference>
<reference evidence="7" key="2">
    <citation type="submission" date="2021-04" db="EMBL/GenBank/DDBJ databases">
        <authorList>
            <person name="Gilroy R."/>
        </authorList>
    </citation>
    <scope>NUCLEOTIDE SEQUENCE</scope>
    <source>
        <strain evidence="7">CHK183-5548</strain>
    </source>
</reference>
<organism evidence="7 8">
    <name type="scientific">Candidatus Lachnoclostridium pullistercoris</name>
    <dbReference type="NCBI Taxonomy" id="2838632"/>
    <lineage>
        <taxon>Bacteria</taxon>
        <taxon>Bacillati</taxon>
        <taxon>Bacillota</taxon>
        <taxon>Clostridia</taxon>
        <taxon>Lachnospirales</taxon>
        <taxon>Lachnospiraceae</taxon>
    </lineage>
</organism>
<accession>A0A9D2PDZ8</accession>
<evidence type="ECO:0000256" key="4">
    <source>
        <dbReference type="SAM" id="Phobius"/>
    </source>
</evidence>
<dbReference type="CDD" id="cd16935">
    <property type="entry name" value="HATPase_AgrC-ComD-like"/>
    <property type="match status" value="1"/>
</dbReference>
<sequence>MFVIEIGVNFIEAFLSYIFFRNALSCEKKRKWQIMGCVLLAVAMSFCNFIHLDSTLQIVLIWLLHIGCAFLCFGGTKSEKLLWSSGRMFISLISEKLALRFVIMLQVRDVFAVLRSGTLRYQAMAVYVLVSIFAVVCLCRLKKQKFDLPLQYQAALILFVLCVLSAADLLSDYMLVTYENGSAREVLLSDAVTFLIIVMVFLLLYVVNRLAQIYEERNRLAAEKQHQEGILKVYEESQKMQKIFRAWKHDYRNHCQVVDGLIQCGEYKKAREYLRGLQREMDQSLPFISTGDPVLDIILTSKIESARQKDIKVEINIWWEKIAGMQEQQITTLFGNLLDNAIEANLYVKDTEKRFIQINTKPFLGNMVIKIRNRYDGMIQKNESGFVSRKEEDFHGIGIKQIEKVAGELGGFCRFQAEEDVFTAEIVIPGSCLSE</sequence>
<dbReference type="InterPro" id="IPR016120">
    <property type="entry name" value="Sig_transdc_His_kin_SpoOB"/>
</dbReference>
<name>A0A9D2PDZ8_9FIRM</name>
<keyword evidence="4" id="KW-0472">Membrane</keyword>
<dbReference type="InterPro" id="IPR039506">
    <property type="entry name" value="SPOB_a"/>
</dbReference>
<evidence type="ECO:0000259" key="5">
    <source>
        <dbReference type="Pfam" id="PF14501"/>
    </source>
</evidence>
<evidence type="ECO:0000313" key="7">
    <source>
        <dbReference type="EMBL" id="HJC48932.1"/>
    </source>
</evidence>
<dbReference type="SUPFAM" id="SSF55874">
    <property type="entry name" value="ATPase domain of HSP90 chaperone/DNA topoisomerase II/histidine kinase"/>
    <property type="match status" value="1"/>
</dbReference>
<evidence type="ECO:0000256" key="2">
    <source>
        <dbReference type="ARBA" id="ARBA00022679"/>
    </source>
</evidence>
<dbReference type="PANTHER" id="PTHR40448:SF1">
    <property type="entry name" value="TWO-COMPONENT SENSOR HISTIDINE KINASE"/>
    <property type="match status" value="1"/>
</dbReference>
<dbReference type="InterPro" id="IPR032834">
    <property type="entry name" value="NatK-like_C"/>
</dbReference>
<dbReference type="SUPFAM" id="SSF55890">
    <property type="entry name" value="Sporulation response regulatory protein Spo0B"/>
    <property type="match status" value="1"/>
</dbReference>
<gene>
    <name evidence="7" type="ORF">IAA04_12860</name>
</gene>
<dbReference type="Proteomes" id="UP000823883">
    <property type="component" value="Unassembled WGS sequence"/>
</dbReference>
<evidence type="ECO:0000313" key="8">
    <source>
        <dbReference type="Proteomes" id="UP000823883"/>
    </source>
</evidence>
<feature type="domain" description="SpoOB alpha-helical" evidence="6">
    <location>
        <begin position="235"/>
        <end position="281"/>
    </location>
</feature>
<feature type="transmembrane region" description="Helical" evidence="4">
    <location>
        <begin position="121"/>
        <end position="141"/>
    </location>
</feature>
<feature type="transmembrane region" description="Helical" evidence="4">
    <location>
        <begin position="191"/>
        <end position="211"/>
    </location>
</feature>
<comment type="caution">
    <text evidence="7">The sequence shown here is derived from an EMBL/GenBank/DDBJ whole genome shotgun (WGS) entry which is preliminary data.</text>
</comment>
<dbReference type="GO" id="GO:0042802">
    <property type="term" value="F:identical protein binding"/>
    <property type="evidence" value="ECO:0007669"/>
    <property type="project" value="TreeGrafter"/>
</dbReference>
<evidence type="ECO:0000256" key="3">
    <source>
        <dbReference type="ARBA" id="ARBA00022777"/>
    </source>
</evidence>
<keyword evidence="4" id="KW-1133">Transmembrane helix</keyword>
<keyword evidence="4" id="KW-0812">Transmembrane</keyword>
<dbReference type="Pfam" id="PF14689">
    <property type="entry name" value="SPOB_a"/>
    <property type="match status" value="1"/>
</dbReference>
<keyword evidence="1" id="KW-0597">Phosphoprotein</keyword>
<dbReference type="AlphaFoldDB" id="A0A9D2PDZ8"/>
<protein>
    <submittedName>
        <fullName evidence="7">GHKL domain-containing protein</fullName>
    </submittedName>
</protein>
<keyword evidence="2" id="KW-0808">Transferase</keyword>
<dbReference type="InterPro" id="IPR036890">
    <property type="entry name" value="HATPase_C_sf"/>
</dbReference>
<feature type="transmembrane region" description="Helical" evidence="4">
    <location>
        <begin position="36"/>
        <end position="52"/>
    </location>
</feature>
<dbReference type="PANTHER" id="PTHR40448">
    <property type="entry name" value="TWO-COMPONENT SENSOR HISTIDINE KINASE"/>
    <property type="match status" value="1"/>
</dbReference>
<keyword evidence="3" id="KW-0418">Kinase</keyword>
<dbReference type="GO" id="GO:0000155">
    <property type="term" value="F:phosphorelay sensor kinase activity"/>
    <property type="evidence" value="ECO:0007669"/>
    <property type="project" value="InterPro"/>
</dbReference>
<reference evidence="7" key="1">
    <citation type="journal article" date="2021" name="PeerJ">
        <title>Extensive microbial diversity within the chicken gut microbiome revealed by metagenomics and culture.</title>
        <authorList>
            <person name="Gilroy R."/>
            <person name="Ravi A."/>
            <person name="Getino M."/>
            <person name="Pursley I."/>
            <person name="Horton D.L."/>
            <person name="Alikhan N.F."/>
            <person name="Baker D."/>
            <person name="Gharbi K."/>
            <person name="Hall N."/>
            <person name="Watson M."/>
            <person name="Adriaenssens E.M."/>
            <person name="Foster-Nyarko E."/>
            <person name="Jarju S."/>
            <person name="Secka A."/>
            <person name="Antonio M."/>
            <person name="Oren A."/>
            <person name="Chaudhuri R.R."/>
            <person name="La Ragione R."/>
            <person name="Hildebrand F."/>
            <person name="Pallen M.J."/>
        </authorList>
    </citation>
    <scope>NUCLEOTIDE SEQUENCE</scope>
    <source>
        <strain evidence="7">CHK183-5548</strain>
    </source>
</reference>
<feature type="transmembrane region" description="Helical" evidence="4">
    <location>
        <begin position="6"/>
        <end position="24"/>
    </location>
</feature>
<evidence type="ECO:0000256" key="1">
    <source>
        <dbReference type="ARBA" id="ARBA00022553"/>
    </source>
</evidence>
<dbReference type="Gene3D" id="3.30.565.10">
    <property type="entry name" value="Histidine kinase-like ATPase, C-terminal domain"/>
    <property type="match status" value="1"/>
</dbReference>
<dbReference type="EMBL" id="DWWL01000084">
    <property type="protein sequence ID" value="HJC48932.1"/>
    <property type="molecule type" value="Genomic_DNA"/>
</dbReference>
<dbReference type="Gene3D" id="1.10.287.130">
    <property type="match status" value="1"/>
</dbReference>
<feature type="transmembrane region" description="Helical" evidence="4">
    <location>
        <begin position="58"/>
        <end position="76"/>
    </location>
</feature>
<proteinExistence type="predicted"/>
<feature type="domain" description="Sensor histidine kinase NatK-like C-terminal" evidence="5">
    <location>
        <begin position="326"/>
        <end position="429"/>
    </location>
</feature>
<feature type="transmembrane region" description="Helical" evidence="4">
    <location>
        <begin position="153"/>
        <end position="171"/>
    </location>
</feature>